<proteinExistence type="predicted"/>
<feature type="region of interest" description="Disordered" evidence="1">
    <location>
        <begin position="1"/>
        <end position="31"/>
    </location>
</feature>
<organism evidence="2 3">
    <name type="scientific">Meloidogyne javanica</name>
    <name type="common">Root-knot nematode worm</name>
    <dbReference type="NCBI Taxonomy" id="6303"/>
    <lineage>
        <taxon>Eukaryota</taxon>
        <taxon>Metazoa</taxon>
        <taxon>Ecdysozoa</taxon>
        <taxon>Nematoda</taxon>
        <taxon>Chromadorea</taxon>
        <taxon>Rhabditida</taxon>
        <taxon>Tylenchina</taxon>
        <taxon>Tylenchomorpha</taxon>
        <taxon>Tylenchoidea</taxon>
        <taxon>Meloidogynidae</taxon>
        <taxon>Meloidogyninae</taxon>
        <taxon>Meloidogyne</taxon>
        <taxon>Meloidogyne incognita group</taxon>
    </lineage>
</organism>
<evidence type="ECO:0000256" key="1">
    <source>
        <dbReference type="SAM" id="MobiDB-lite"/>
    </source>
</evidence>
<evidence type="ECO:0000313" key="3">
    <source>
        <dbReference type="WBParaSite" id="scaffold2343_cov178.g4696"/>
    </source>
</evidence>
<reference evidence="3" key="1">
    <citation type="submission" date="2022-11" db="UniProtKB">
        <authorList>
            <consortium name="WormBaseParasite"/>
        </authorList>
    </citation>
    <scope>IDENTIFICATION</scope>
</reference>
<dbReference type="WBParaSite" id="scaffold2343_cov178.g4696">
    <property type="protein sequence ID" value="scaffold2343_cov178.g4696"/>
    <property type="gene ID" value="scaffold2343_cov178.g4696"/>
</dbReference>
<keyword evidence="2" id="KW-1185">Reference proteome</keyword>
<accession>A0A915LZ56</accession>
<dbReference type="AlphaFoldDB" id="A0A915LZ56"/>
<protein>
    <submittedName>
        <fullName evidence="3">Uncharacterized protein</fullName>
    </submittedName>
</protein>
<evidence type="ECO:0000313" key="2">
    <source>
        <dbReference type="Proteomes" id="UP000887561"/>
    </source>
</evidence>
<dbReference type="Proteomes" id="UP000887561">
    <property type="component" value="Unplaced"/>
</dbReference>
<name>A0A915LZ56_MELJA</name>
<sequence>MTNGMDSGVHKGKQVMEGSSRGKEKESPSNPGITEIEFTLVELSILVQILRNIELTTILANPNKGLPELVKDNMRQYFLGFKYPNLPNSPAVVNSTFNKIMQVIGYYNQLLTGIKIPSPPDEAAAIELIKIRMKDCSLTMDTQNYYSLLSDRFMRSKMLMSLQEAENSEENIIFPSSFVRDTIGDVQKHFPLLYRNFAIHEELTVNECQIVLQTFSNTEQTLYELVESLNNENLLIKLKLEKYVINPLLVNQMYANQPEYLQENTEHLGYGIVKPIQKHHEIVHLIRDVCGIPPGNN</sequence>